<evidence type="ECO:0000313" key="3">
    <source>
        <dbReference type="Proteomes" id="UP000037397"/>
    </source>
</evidence>
<protein>
    <recommendedName>
        <fullName evidence="1">Aminotransferase class I/classII large domain-containing protein</fullName>
    </recommendedName>
</protein>
<sequence>METYTIQEWLFREAAGRYDVDLAESGVLRQTVGDVEIDPAWDLDYTLDHGSDELRDALHTAYDPSVDDDVLVSTGGQEALYLLYRSALSVGDHVVTQSPGWQQAWAVPREIGCDVTAVRVTPRECPGTAMASAVNARTRMVVLTSPHNPLGTRISAQGSAELHRRCQEVGALLVVDEEYMHDYRSSLVHLGPGVLVVSSLSKMHGMPGLRTGWAIGPRDVIAGMRNYKRFTTVCNSVLCERIAARAVLETPRHLARFDSLHGPGLELLEDWVATRAEQLTLVEPQGTPFAWIELASGDADVIAKTALVDHRVLVMPESVFAPPDAGPSRALRVTFARPLPVLRAGLGALTSVLDDVRG</sequence>
<dbReference type="InterPro" id="IPR015422">
    <property type="entry name" value="PyrdxlP-dep_Trfase_small"/>
</dbReference>
<dbReference type="OrthoDB" id="9763453at2"/>
<accession>A0A0L6CLW9</accession>
<dbReference type="Gene3D" id="3.40.640.10">
    <property type="entry name" value="Type I PLP-dependent aspartate aminotransferase-like (Major domain)"/>
    <property type="match status" value="1"/>
</dbReference>
<name>A0A0L6CLW9_9MICO</name>
<organism evidence="2 3">
    <name type="scientific">Luteipulveratus halotolerans</name>
    <dbReference type="NCBI Taxonomy" id="1631356"/>
    <lineage>
        <taxon>Bacteria</taxon>
        <taxon>Bacillati</taxon>
        <taxon>Actinomycetota</taxon>
        <taxon>Actinomycetes</taxon>
        <taxon>Micrococcales</taxon>
        <taxon>Dermacoccaceae</taxon>
        <taxon>Luteipulveratus</taxon>
    </lineage>
</organism>
<dbReference type="STRING" id="1631356.VV01_18825"/>
<dbReference type="PANTHER" id="PTHR43510:SF1">
    <property type="entry name" value="AMINOTRANSFERASE FUNCTION, HYPOTHETICAL (EUROFUNG)"/>
    <property type="match status" value="1"/>
</dbReference>
<dbReference type="AlphaFoldDB" id="A0A0L6CLW9"/>
<dbReference type="SUPFAM" id="SSF53383">
    <property type="entry name" value="PLP-dependent transferases"/>
    <property type="match status" value="1"/>
</dbReference>
<evidence type="ECO:0000259" key="1">
    <source>
        <dbReference type="Pfam" id="PF00155"/>
    </source>
</evidence>
<dbReference type="InterPro" id="IPR015421">
    <property type="entry name" value="PyrdxlP-dep_Trfase_major"/>
</dbReference>
<dbReference type="CDD" id="cd00609">
    <property type="entry name" value="AAT_like"/>
    <property type="match status" value="1"/>
</dbReference>
<dbReference type="Gene3D" id="3.90.1150.10">
    <property type="entry name" value="Aspartate Aminotransferase, domain 1"/>
    <property type="match status" value="1"/>
</dbReference>
<dbReference type="Pfam" id="PF00155">
    <property type="entry name" value="Aminotran_1_2"/>
    <property type="match status" value="1"/>
</dbReference>
<gene>
    <name evidence="2" type="ORF">VV01_18825</name>
</gene>
<evidence type="ECO:0000313" key="2">
    <source>
        <dbReference type="EMBL" id="KNX38729.1"/>
    </source>
</evidence>
<dbReference type="RefSeq" id="WP_050671225.1">
    <property type="nucleotide sequence ID" value="NZ_LAIR01000002.1"/>
</dbReference>
<feature type="domain" description="Aminotransferase class I/classII large" evidence="1">
    <location>
        <begin position="49"/>
        <end position="336"/>
    </location>
</feature>
<dbReference type="InterPro" id="IPR004839">
    <property type="entry name" value="Aminotransferase_I/II_large"/>
</dbReference>
<dbReference type="InterPro" id="IPR015424">
    <property type="entry name" value="PyrdxlP-dep_Trfase"/>
</dbReference>
<dbReference type="EMBL" id="LAIR01000002">
    <property type="protein sequence ID" value="KNX38729.1"/>
    <property type="molecule type" value="Genomic_DNA"/>
</dbReference>
<dbReference type="PANTHER" id="PTHR43510">
    <property type="entry name" value="AMINOTRANSFERASE FUNCTION, HYPOTHETICAL (EUROFUNG)"/>
    <property type="match status" value="1"/>
</dbReference>
<comment type="caution">
    <text evidence="2">The sequence shown here is derived from an EMBL/GenBank/DDBJ whole genome shotgun (WGS) entry which is preliminary data.</text>
</comment>
<reference evidence="3" key="1">
    <citation type="submission" date="2015-03" db="EMBL/GenBank/DDBJ databases">
        <title>Luteipulveratus halotolerans sp. nov., a novel actinobacterium (Dermacoccaceae) from Sarawak, Malaysia.</title>
        <authorList>
            <person name="Juboi H."/>
            <person name="Basik A."/>
            <person name="Shamsul S.S."/>
            <person name="Arnold P."/>
            <person name="Schmitt E.K."/>
            <person name="Sanglier J.-J."/>
            <person name="Yeo T."/>
        </authorList>
    </citation>
    <scope>NUCLEOTIDE SEQUENCE [LARGE SCALE GENOMIC DNA]</scope>
    <source>
        <strain evidence="3">C296001</strain>
    </source>
</reference>
<proteinExistence type="predicted"/>
<dbReference type="GO" id="GO:0030170">
    <property type="term" value="F:pyridoxal phosphate binding"/>
    <property type="evidence" value="ECO:0007669"/>
    <property type="project" value="InterPro"/>
</dbReference>
<keyword evidence="3" id="KW-1185">Reference proteome</keyword>
<dbReference type="Proteomes" id="UP000037397">
    <property type="component" value="Unassembled WGS sequence"/>
</dbReference>